<feature type="chain" id="PRO_5027916662" evidence="2">
    <location>
        <begin position="25"/>
        <end position="191"/>
    </location>
</feature>
<evidence type="ECO:0000256" key="1">
    <source>
        <dbReference type="ARBA" id="ARBA00007401"/>
    </source>
</evidence>
<protein>
    <submittedName>
        <fullName evidence="5">Beta-glucuronidase-like</fullName>
    </submittedName>
</protein>
<evidence type="ECO:0000313" key="4">
    <source>
        <dbReference type="Proteomes" id="UP000515163"/>
    </source>
</evidence>
<keyword evidence="4" id="KW-1185">Reference proteome</keyword>
<dbReference type="RefSeq" id="XP_031559718.1">
    <property type="nucleotide sequence ID" value="XM_031703858.1"/>
</dbReference>
<feature type="signal peptide" evidence="2">
    <location>
        <begin position="1"/>
        <end position="24"/>
    </location>
</feature>
<name>A0A6P8HWG5_ACTTE</name>
<dbReference type="FunFam" id="2.60.120.260:FF:000027">
    <property type="entry name" value="Beta-glucuronidase"/>
    <property type="match status" value="1"/>
</dbReference>
<dbReference type="Gene3D" id="2.60.120.260">
    <property type="entry name" value="Galactose-binding domain-like"/>
    <property type="match status" value="1"/>
</dbReference>
<evidence type="ECO:0000259" key="3">
    <source>
        <dbReference type="Pfam" id="PF02837"/>
    </source>
</evidence>
<proteinExistence type="inferred from homology"/>
<accession>A0A6P8HWG5</accession>
<organism evidence="4 5">
    <name type="scientific">Actinia tenebrosa</name>
    <name type="common">Australian red waratah sea anemone</name>
    <dbReference type="NCBI Taxonomy" id="6105"/>
    <lineage>
        <taxon>Eukaryota</taxon>
        <taxon>Metazoa</taxon>
        <taxon>Cnidaria</taxon>
        <taxon>Anthozoa</taxon>
        <taxon>Hexacorallia</taxon>
        <taxon>Actiniaria</taxon>
        <taxon>Actiniidae</taxon>
        <taxon>Actinia</taxon>
    </lineage>
</organism>
<dbReference type="GO" id="GO:0030246">
    <property type="term" value="F:carbohydrate binding"/>
    <property type="evidence" value="ECO:0007669"/>
    <property type="project" value="TreeGrafter"/>
</dbReference>
<sequence>MLRSRTILQLISVIVGCFLPSTSSTLPGMLYPRESESREVKEVNGIWDFRADRSENRQAGFQNAWFSKPLSKSGSVIPMPVPSSYNDITQDKSLRDFIGWAWYEREVFVPSSWRNNDTRVVLRFESAHYYSIVWVNGKELMQHNGGHLPFEADVTSFLHYDQSNRITAAINNTLTPTTLPPGTIEYPTGDG</sequence>
<comment type="similarity">
    <text evidence="1">Belongs to the glycosyl hydrolase 2 family.</text>
</comment>
<dbReference type="PANTHER" id="PTHR10066">
    <property type="entry name" value="BETA-GLUCURONIDASE"/>
    <property type="match status" value="1"/>
</dbReference>
<evidence type="ECO:0000313" key="5">
    <source>
        <dbReference type="RefSeq" id="XP_031559718.1"/>
    </source>
</evidence>
<dbReference type="PANTHER" id="PTHR10066:SF67">
    <property type="entry name" value="BETA-GLUCURONIDASE"/>
    <property type="match status" value="1"/>
</dbReference>
<gene>
    <name evidence="5" type="primary">LOC116295908</name>
</gene>
<dbReference type="PROSITE" id="PS51257">
    <property type="entry name" value="PROKAR_LIPOPROTEIN"/>
    <property type="match status" value="1"/>
</dbReference>
<dbReference type="InterPro" id="IPR008979">
    <property type="entry name" value="Galactose-bd-like_sf"/>
</dbReference>
<dbReference type="InParanoid" id="A0A6P8HWG5"/>
<feature type="non-terminal residue" evidence="5">
    <location>
        <position position="191"/>
    </location>
</feature>
<feature type="domain" description="Glycosyl hydrolases family 2 sugar binding" evidence="3">
    <location>
        <begin position="41"/>
        <end position="170"/>
    </location>
</feature>
<dbReference type="GO" id="GO:0005615">
    <property type="term" value="C:extracellular space"/>
    <property type="evidence" value="ECO:0007669"/>
    <property type="project" value="TreeGrafter"/>
</dbReference>
<dbReference type="AlphaFoldDB" id="A0A6P8HWG5"/>
<keyword evidence="2" id="KW-0732">Signal</keyword>
<dbReference type="Proteomes" id="UP000515163">
    <property type="component" value="Unplaced"/>
</dbReference>
<evidence type="ECO:0000256" key="2">
    <source>
        <dbReference type="SAM" id="SignalP"/>
    </source>
</evidence>
<dbReference type="GO" id="GO:0019391">
    <property type="term" value="P:glucuronoside catabolic process"/>
    <property type="evidence" value="ECO:0007669"/>
    <property type="project" value="TreeGrafter"/>
</dbReference>
<dbReference type="InterPro" id="IPR006104">
    <property type="entry name" value="Glyco_hydro_2_N"/>
</dbReference>
<dbReference type="Pfam" id="PF02837">
    <property type="entry name" value="Glyco_hydro_2_N"/>
    <property type="match status" value="1"/>
</dbReference>
<dbReference type="GO" id="GO:0005975">
    <property type="term" value="P:carbohydrate metabolic process"/>
    <property type="evidence" value="ECO:0007669"/>
    <property type="project" value="InterPro"/>
</dbReference>
<dbReference type="GeneID" id="116295908"/>
<dbReference type="OrthoDB" id="408532at2759"/>
<dbReference type="GO" id="GO:0004566">
    <property type="term" value="F:beta-glucuronidase activity"/>
    <property type="evidence" value="ECO:0007669"/>
    <property type="project" value="TreeGrafter"/>
</dbReference>
<dbReference type="SUPFAM" id="SSF49785">
    <property type="entry name" value="Galactose-binding domain-like"/>
    <property type="match status" value="1"/>
</dbReference>
<reference evidence="5" key="1">
    <citation type="submission" date="2025-08" db="UniProtKB">
        <authorList>
            <consortium name="RefSeq"/>
        </authorList>
    </citation>
    <scope>IDENTIFICATION</scope>
    <source>
        <tissue evidence="5">Tentacle</tissue>
    </source>
</reference>
<dbReference type="KEGG" id="aten:116295908"/>